<gene>
    <name evidence="1" type="ORF">EVA_06607</name>
</gene>
<evidence type="ECO:0000313" key="1">
    <source>
        <dbReference type="EMBL" id="EJX05282.1"/>
    </source>
</evidence>
<name>J9GD66_9ZZZZ</name>
<comment type="caution">
    <text evidence="1">The sequence shown here is derived from an EMBL/GenBank/DDBJ whole genome shotgun (WGS) entry which is preliminary data.</text>
</comment>
<proteinExistence type="predicted"/>
<sequence>MQSLVQSTVHLAVITDGLTGRFHFRREVSIQAAQLGEGECGDLNVPAFFLSGIDFSDTLFLERNA</sequence>
<dbReference type="EMBL" id="AMCI01001521">
    <property type="protein sequence ID" value="EJX05282.1"/>
    <property type="molecule type" value="Genomic_DNA"/>
</dbReference>
<reference evidence="1" key="1">
    <citation type="journal article" date="2012" name="PLoS ONE">
        <title>Gene sets for utilization of primary and secondary nutrition supplies in the distal gut of endangered iberian lynx.</title>
        <authorList>
            <person name="Alcaide M."/>
            <person name="Messina E."/>
            <person name="Richter M."/>
            <person name="Bargiela R."/>
            <person name="Peplies J."/>
            <person name="Huws S.A."/>
            <person name="Newbold C.J."/>
            <person name="Golyshin P.N."/>
            <person name="Simon M.A."/>
            <person name="Lopez G."/>
            <person name="Yakimov M.M."/>
            <person name="Ferrer M."/>
        </authorList>
    </citation>
    <scope>NUCLEOTIDE SEQUENCE</scope>
</reference>
<protein>
    <submittedName>
        <fullName evidence="1">Uncharacterized protein</fullName>
    </submittedName>
</protein>
<dbReference type="AlphaFoldDB" id="J9GD66"/>
<accession>J9GD66</accession>
<organism evidence="1">
    <name type="scientific">gut metagenome</name>
    <dbReference type="NCBI Taxonomy" id="749906"/>
    <lineage>
        <taxon>unclassified sequences</taxon>
        <taxon>metagenomes</taxon>
        <taxon>organismal metagenomes</taxon>
    </lineage>
</organism>